<accession>U2T0B9</accession>
<dbReference type="Proteomes" id="UP000016638">
    <property type="component" value="Unassembled WGS sequence"/>
</dbReference>
<keyword evidence="3" id="KW-1185">Reference proteome</keyword>
<dbReference type="SUPFAM" id="SSF109998">
    <property type="entry name" value="Triger factor/SurA peptide-binding domain-like"/>
    <property type="match status" value="1"/>
</dbReference>
<reference evidence="2 3" key="1">
    <citation type="submission" date="2013-08" db="EMBL/GenBank/DDBJ databases">
        <authorList>
            <person name="Durkin A.S."/>
            <person name="Haft D.R."/>
            <person name="McCorrison J."/>
            <person name="Torralba M."/>
            <person name="Gillis M."/>
            <person name="Haft D.H."/>
            <person name="Methe B."/>
            <person name="Sutton G."/>
            <person name="Nelson K.E."/>
        </authorList>
    </citation>
    <scope>NUCLEOTIDE SEQUENCE [LARGE SCALE GENOMIC DNA]</scope>
    <source>
        <strain evidence="2 3">F0195</strain>
    </source>
</reference>
<dbReference type="RefSeq" id="WP_021726958.1">
    <property type="nucleotide sequence ID" value="NZ_AWEZ01000064.1"/>
</dbReference>
<dbReference type="AlphaFoldDB" id="U2T0B9"/>
<organism evidence="2 3">
    <name type="scientific">Olsenella profusa F0195</name>
    <dbReference type="NCBI Taxonomy" id="1125712"/>
    <lineage>
        <taxon>Bacteria</taxon>
        <taxon>Bacillati</taxon>
        <taxon>Actinomycetota</taxon>
        <taxon>Coriobacteriia</taxon>
        <taxon>Coriobacteriales</taxon>
        <taxon>Atopobiaceae</taxon>
        <taxon>Olsenella</taxon>
    </lineage>
</organism>
<dbReference type="eggNOG" id="ENOG5033TAF">
    <property type="taxonomic scope" value="Bacteria"/>
</dbReference>
<comment type="caution">
    <text evidence="2">The sequence shown here is derived from an EMBL/GenBank/DDBJ whole genome shotgun (WGS) entry which is preliminary data.</text>
</comment>
<evidence type="ECO:0000313" key="3">
    <source>
        <dbReference type="Proteomes" id="UP000016638"/>
    </source>
</evidence>
<sequence length="291" mass="30926">MFSAVVTGVVVAAACAAIVVALSLSGAITLRPEQEIRADEDAVIASQQPTLLTGTTLTEDQLDYPVASYTYNGVVHVISAREVIMYGSSLEAAKNDDGTYTMPTADTVLSIVRTNALLEEAKNQGITVSDEEVSAYARQYSGTDDFDDIAQRYGIEVDEAKEQVTHAATLLKLKDKVTNGPIGDVPTAPDQPSDGNPDMTSVDYARYIIDLAGDEWDAEAGTWRDPDSPYALALAGYEVTNDSASYAAAQAAYAVAVQKYQQATQAASKTWTDYVNSVFGAADVHIGTLVS</sequence>
<dbReference type="InterPro" id="IPR027304">
    <property type="entry name" value="Trigger_fact/SurA_dom_sf"/>
</dbReference>
<protein>
    <submittedName>
        <fullName evidence="2">Uncharacterized protein</fullName>
    </submittedName>
</protein>
<evidence type="ECO:0000256" key="1">
    <source>
        <dbReference type="SAM" id="MobiDB-lite"/>
    </source>
</evidence>
<proteinExistence type="predicted"/>
<evidence type="ECO:0000313" key="2">
    <source>
        <dbReference type="EMBL" id="ERL06504.1"/>
    </source>
</evidence>
<gene>
    <name evidence="2" type="ORF">HMPREF1316_1324</name>
</gene>
<feature type="region of interest" description="Disordered" evidence="1">
    <location>
        <begin position="179"/>
        <end position="198"/>
    </location>
</feature>
<name>U2T0B9_9ACTN</name>
<dbReference type="PATRIC" id="fig|1125712.3.peg.2090"/>
<dbReference type="OrthoDB" id="3181975at2"/>
<dbReference type="EMBL" id="AWEZ01000064">
    <property type="protein sequence ID" value="ERL06504.1"/>
    <property type="molecule type" value="Genomic_DNA"/>
</dbReference>